<accession>A0A9Q1Q8A8</accession>
<dbReference type="AlphaFoldDB" id="A0A9Q1Q8A8"/>
<organism evidence="2 3">
    <name type="scientific">Carnegiea gigantea</name>
    <dbReference type="NCBI Taxonomy" id="171969"/>
    <lineage>
        <taxon>Eukaryota</taxon>
        <taxon>Viridiplantae</taxon>
        <taxon>Streptophyta</taxon>
        <taxon>Embryophyta</taxon>
        <taxon>Tracheophyta</taxon>
        <taxon>Spermatophyta</taxon>
        <taxon>Magnoliopsida</taxon>
        <taxon>eudicotyledons</taxon>
        <taxon>Gunneridae</taxon>
        <taxon>Pentapetalae</taxon>
        <taxon>Caryophyllales</taxon>
        <taxon>Cactineae</taxon>
        <taxon>Cactaceae</taxon>
        <taxon>Cactoideae</taxon>
        <taxon>Echinocereeae</taxon>
        <taxon>Carnegiea</taxon>
    </lineage>
</organism>
<evidence type="ECO:0000256" key="1">
    <source>
        <dbReference type="SAM" id="MobiDB-lite"/>
    </source>
</evidence>
<protein>
    <submittedName>
        <fullName evidence="2">Uncharacterized protein</fullName>
    </submittedName>
</protein>
<dbReference type="PANTHER" id="PTHR36059">
    <property type="entry name" value="OS02G0175800 PROTEIN"/>
    <property type="match status" value="1"/>
</dbReference>
<evidence type="ECO:0000313" key="3">
    <source>
        <dbReference type="Proteomes" id="UP001153076"/>
    </source>
</evidence>
<evidence type="ECO:0000313" key="2">
    <source>
        <dbReference type="EMBL" id="KAJ8431745.1"/>
    </source>
</evidence>
<dbReference type="OrthoDB" id="503863at2759"/>
<dbReference type="Proteomes" id="UP001153076">
    <property type="component" value="Unassembled WGS sequence"/>
</dbReference>
<keyword evidence="3" id="KW-1185">Reference proteome</keyword>
<dbReference type="EMBL" id="JAKOGI010000664">
    <property type="protein sequence ID" value="KAJ8431745.1"/>
    <property type="molecule type" value="Genomic_DNA"/>
</dbReference>
<comment type="caution">
    <text evidence="2">The sequence shown here is derived from an EMBL/GenBank/DDBJ whole genome shotgun (WGS) entry which is preliminary data.</text>
</comment>
<proteinExistence type="predicted"/>
<feature type="region of interest" description="Disordered" evidence="1">
    <location>
        <begin position="183"/>
        <end position="229"/>
    </location>
</feature>
<name>A0A9Q1Q8A8_9CARY</name>
<gene>
    <name evidence="2" type="ORF">Cgig2_028962</name>
</gene>
<dbReference type="PANTHER" id="PTHR36059:SF2">
    <property type="entry name" value="OS02G0175800 PROTEIN"/>
    <property type="match status" value="1"/>
</dbReference>
<reference evidence="2" key="1">
    <citation type="submission" date="2022-04" db="EMBL/GenBank/DDBJ databases">
        <title>Carnegiea gigantea Genome sequencing and assembly v2.</title>
        <authorList>
            <person name="Copetti D."/>
            <person name="Sanderson M.J."/>
            <person name="Burquez A."/>
            <person name="Wojciechowski M.F."/>
        </authorList>
    </citation>
    <scope>NUCLEOTIDE SEQUENCE</scope>
    <source>
        <strain evidence="2">SGP5-SGP5p</strain>
        <tissue evidence="2">Aerial part</tissue>
    </source>
</reference>
<feature type="compositionally biased region" description="Basic and acidic residues" evidence="1">
    <location>
        <begin position="188"/>
        <end position="217"/>
    </location>
</feature>
<sequence>MAMRNFFNELRGLKVKEVPDKVKPMLSVGYIKDAIAKGIDNYHAKYIMTDSIQPLYHVCFGGMIFSYLVALPEERRHLAHQEHANQHGYYGWIELIIEANARMHSLRSVFSPNQDKWTGNYMRLHESFVLPNMCNLARVAIHTCPYDQGIWGTHPLLDPFGGKNSCSTTYALRWGHTINLRRRGRGRHDREERERGEGEGSGREELEKTKSAVEDSAKSAAKIAGDAVGKVKDSLPEHSLLSDPQVDEL</sequence>